<evidence type="ECO:0000313" key="3">
    <source>
        <dbReference type="Proteomes" id="UP000748067"/>
    </source>
</evidence>
<dbReference type="Proteomes" id="UP000748067">
    <property type="component" value="Unassembled WGS sequence"/>
</dbReference>
<proteinExistence type="predicted"/>
<keyword evidence="2" id="KW-0560">Oxidoreductase</keyword>
<dbReference type="GO" id="GO:0033732">
    <property type="term" value="F:pyrroloquinoline-quinone synthase activity"/>
    <property type="evidence" value="ECO:0007669"/>
    <property type="project" value="UniProtKB-EC"/>
</dbReference>
<evidence type="ECO:0000256" key="1">
    <source>
        <dbReference type="SAM" id="MobiDB-lite"/>
    </source>
</evidence>
<organism evidence="2 3">
    <name type="scientific">Pseudomonas antarctica</name>
    <dbReference type="NCBI Taxonomy" id="219572"/>
    <lineage>
        <taxon>Bacteria</taxon>
        <taxon>Pseudomonadati</taxon>
        <taxon>Pseudomonadota</taxon>
        <taxon>Gammaproteobacteria</taxon>
        <taxon>Pseudomonadales</taxon>
        <taxon>Pseudomonadaceae</taxon>
        <taxon>Pseudomonas</taxon>
    </lineage>
</organism>
<name>A0ABQ7A2J5_9PSED</name>
<dbReference type="EMBL" id="JXDI01000001">
    <property type="protein sequence ID" value="KAF2410897.1"/>
    <property type="molecule type" value="Genomic_DNA"/>
</dbReference>
<evidence type="ECO:0000313" key="2">
    <source>
        <dbReference type="EMBL" id="KAF2410897.1"/>
    </source>
</evidence>
<feature type="region of interest" description="Disordered" evidence="1">
    <location>
        <begin position="62"/>
        <end position="81"/>
    </location>
</feature>
<keyword evidence="3" id="KW-1185">Reference proteome</keyword>
<reference evidence="2 3" key="1">
    <citation type="submission" date="2015-01" db="EMBL/GenBank/DDBJ databases">
        <title>Genome Sequence of Pseudomonas antarctica CMS 35.</title>
        <authorList>
            <person name="Voget S."/>
            <person name="Chow J."/>
            <person name="Daniel R."/>
            <person name="Streit W."/>
        </authorList>
    </citation>
    <scope>NUCLEOTIDE SEQUENCE [LARGE SCALE GENOMIC DNA]</scope>
    <source>
        <strain evidence="2 3">CMS 35</strain>
    </source>
</reference>
<accession>A0ABQ7A2J5</accession>
<comment type="caution">
    <text evidence="2">The sequence shown here is derived from an EMBL/GenBank/DDBJ whole genome shotgun (WGS) entry which is preliminary data.</text>
</comment>
<protein>
    <submittedName>
        <fullName evidence="2">Pyrroloquinoline-quinone synthase</fullName>
        <ecNumber evidence="2">1.3.3.11</ecNumber>
    </submittedName>
</protein>
<sequence length="183" mass="20741">MHAQPRPQSCIALSDDGVHWTHQSRLDSWPQHYPWIDLACCAYFRQRLGQAHRNAGRLQEGFCPEISDGPRGESPRLPDGAELPPHRYNIDRIIGLCVAPEADFVELATCQFYGWAELNRVGLSAIKTQPVRDERITDDYRAKLEAQGHPCKLIFVTPDYYEERPKACMNGWGNNTPVRASPA</sequence>
<dbReference type="EC" id="1.3.3.11" evidence="2"/>
<gene>
    <name evidence="2" type="primary">pqqC_2</name>
    <name evidence="2" type="ORF">PSAN_33300</name>
</gene>